<evidence type="ECO:0000259" key="1">
    <source>
        <dbReference type="PROSITE" id="PS51819"/>
    </source>
</evidence>
<dbReference type="InterPro" id="IPR037523">
    <property type="entry name" value="VOC_core"/>
</dbReference>
<evidence type="ECO:0000313" key="3">
    <source>
        <dbReference type="Proteomes" id="UP000586918"/>
    </source>
</evidence>
<dbReference type="RefSeq" id="WP_169414924.1">
    <property type="nucleotide sequence ID" value="NZ_JAAXKZ010000101.1"/>
</dbReference>
<dbReference type="Gene3D" id="3.30.720.110">
    <property type="match status" value="1"/>
</dbReference>
<comment type="caution">
    <text evidence="2">The sequence shown here is derived from an EMBL/GenBank/DDBJ whole genome shotgun (WGS) entry which is preliminary data.</text>
</comment>
<dbReference type="Proteomes" id="UP000586918">
    <property type="component" value="Unassembled WGS sequence"/>
</dbReference>
<reference evidence="2 3" key="1">
    <citation type="submission" date="2020-04" db="EMBL/GenBank/DDBJ databases">
        <authorList>
            <person name="Klaysubun C."/>
            <person name="Duangmal K."/>
            <person name="Lipun K."/>
        </authorList>
    </citation>
    <scope>NUCLEOTIDE SEQUENCE [LARGE SCALE GENOMIC DNA]</scope>
    <source>
        <strain evidence="2 3">DSM 45300</strain>
    </source>
</reference>
<dbReference type="InterPro" id="IPR004360">
    <property type="entry name" value="Glyas_Fos-R_dOase_dom"/>
</dbReference>
<dbReference type="SUPFAM" id="SSF54593">
    <property type="entry name" value="Glyoxalase/Bleomycin resistance protein/Dihydroxybiphenyl dioxygenase"/>
    <property type="match status" value="1"/>
</dbReference>
<proteinExistence type="predicted"/>
<dbReference type="PANTHER" id="PTHR34109:SF1">
    <property type="entry name" value="VOC DOMAIN-CONTAINING PROTEIN"/>
    <property type="match status" value="1"/>
</dbReference>
<dbReference type="Gene3D" id="3.30.720.120">
    <property type="match status" value="1"/>
</dbReference>
<name>A0A848DPG8_9PSEU</name>
<sequence length="145" mass="15613">MTDILDLYPRLVVDDGDGACAFYAAALGAETIERYTDPDGRIVHAMLRAGPIRFAVKDADGYDPAPATGGVSVIMALYVSDADAVADRMVAAGATVVFPVADQPYGERGGRLSDPYGHLWMIAQQTERLTPEQIQTRTDAMYEQA</sequence>
<dbReference type="PANTHER" id="PTHR34109">
    <property type="entry name" value="BNAUNNG04460D PROTEIN-RELATED"/>
    <property type="match status" value="1"/>
</dbReference>
<feature type="domain" description="VOC" evidence="1">
    <location>
        <begin position="4"/>
        <end position="125"/>
    </location>
</feature>
<dbReference type="Pfam" id="PF00903">
    <property type="entry name" value="Glyoxalase"/>
    <property type="match status" value="1"/>
</dbReference>
<evidence type="ECO:0000313" key="2">
    <source>
        <dbReference type="EMBL" id="NMH94234.1"/>
    </source>
</evidence>
<dbReference type="AlphaFoldDB" id="A0A848DPG8"/>
<dbReference type="PROSITE" id="PS51819">
    <property type="entry name" value="VOC"/>
    <property type="match status" value="1"/>
</dbReference>
<accession>A0A848DPG8</accession>
<gene>
    <name evidence="2" type="ORF">HF519_22165</name>
</gene>
<dbReference type="InterPro" id="IPR029068">
    <property type="entry name" value="Glyas_Bleomycin-R_OHBP_Dase"/>
</dbReference>
<keyword evidence="3" id="KW-1185">Reference proteome</keyword>
<protein>
    <submittedName>
        <fullName evidence="2">VOC family protein</fullName>
    </submittedName>
</protein>
<organism evidence="2 3">
    <name type="scientific">Pseudonocardia bannensis</name>
    <dbReference type="NCBI Taxonomy" id="630973"/>
    <lineage>
        <taxon>Bacteria</taxon>
        <taxon>Bacillati</taxon>
        <taxon>Actinomycetota</taxon>
        <taxon>Actinomycetes</taxon>
        <taxon>Pseudonocardiales</taxon>
        <taxon>Pseudonocardiaceae</taxon>
        <taxon>Pseudonocardia</taxon>
    </lineage>
</organism>
<dbReference type="CDD" id="cd07246">
    <property type="entry name" value="VOC_like"/>
    <property type="match status" value="1"/>
</dbReference>
<dbReference type="EMBL" id="JAAXKZ010000101">
    <property type="protein sequence ID" value="NMH94234.1"/>
    <property type="molecule type" value="Genomic_DNA"/>
</dbReference>